<evidence type="ECO:0000313" key="7">
    <source>
        <dbReference type="Proteomes" id="UP001044222"/>
    </source>
</evidence>
<evidence type="ECO:0000313" key="6">
    <source>
        <dbReference type="EMBL" id="KAG5849610.1"/>
    </source>
</evidence>
<dbReference type="InterPro" id="IPR036179">
    <property type="entry name" value="Ig-like_dom_sf"/>
</dbReference>
<dbReference type="AlphaFoldDB" id="A0A9D3MLQ7"/>
<protein>
    <recommendedName>
        <fullName evidence="8">Ig-like domain-containing protein</fullName>
    </recommendedName>
</protein>
<evidence type="ECO:0000256" key="1">
    <source>
        <dbReference type="ARBA" id="ARBA00004370"/>
    </source>
</evidence>
<dbReference type="InterPro" id="IPR013783">
    <property type="entry name" value="Ig-like_fold"/>
</dbReference>
<feature type="chain" id="PRO_5038585199" description="Ig-like domain-containing protein" evidence="5">
    <location>
        <begin position="20"/>
        <end position="178"/>
    </location>
</feature>
<dbReference type="Proteomes" id="UP001044222">
    <property type="component" value="Unassembled WGS sequence"/>
</dbReference>
<evidence type="ECO:0000256" key="2">
    <source>
        <dbReference type="ARBA" id="ARBA00022729"/>
    </source>
</evidence>
<dbReference type="Gene3D" id="2.60.40.10">
    <property type="entry name" value="Immunoglobulins"/>
    <property type="match status" value="2"/>
</dbReference>
<gene>
    <name evidence="6" type="ORF">ANANG_G00112770</name>
</gene>
<comment type="caution">
    <text evidence="6">The sequence shown here is derived from an EMBL/GenBank/DDBJ whole genome shotgun (WGS) entry which is preliminary data.</text>
</comment>
<organism evidence="6 7">
    <name type="scientific">Anguilla anguilla</name>
    <name type="common">European freshwater eel</name>
    <name type="synonym">Muraena anguilla</name>
    <dbReference type="NCBI Taxonomy" id="7936"/>
    <lineage>
        <taxon>Eukaryota</taxon>
        <taxon>Metazoa</taxon>
        <taxon>Chordata</taxon>
        <taxon>Craniata</taxon>
        <taxon>Vertebrata</taxon>
        <taxon>Euteleostomi</taxon>
        <taxon>Actinopterygii</taxon>
        <taxon>Neopterygii</taxon>
        <taxon>Teleostei</taxon>
        <taxon>Anguilliformes</taxon>
        <taxon>Anguillidae</taxon>
        <taxon>Anguilla</taxon>
    </lineage>
</organism>
<proteinExistence type="predicted"/>
<reference evidence="6" key="1">
    <citation type="submission" date="2021-01" db="EMBL/GenBank/DDBJ databases">
        <title>A chromosome-scale assembly of European eel, Anguilla anguilla.</title>
        <authorList>
            <person name="Henkel C."/>
            <person name="Jong-Raadsen S.A."/>
            <person name="Dufour S."/>
            <person name="Weltzien F.-A."/>
            <person name="Palstra A.P."/>
            <person name="Pelster B."/>
            <person name="Spaink H.P."/>
            <person name="Van Den Thillart G.E."/>
            <person name="Jansen H."/>
            <person name="Zahm M."/>
            <person name="Klopp C."/>
            <person name="Cedric C."/>
            <person name="Louis A."/>
            <person name="Berthelot C."/>
            <person name="Parey E."/>
            <person name="Roest Crollius H."/>
            <person name="Montfort J."/>
            <person name="Robinson-Rechavi M."/>
            <person name="Bucao C."/>
            <person name="Bouchez O."/>
            <person name="Gislard M."/>
            <person name="Lluch J."/>
            <person name="Milhes M."/>
            <person name="Lampietro C."/>
            <person name="Lopez Roques C."/>
            <person name="Donnadieu C."/>
            <person name="Braasch I."/>
            <person name="Desvignes T."/>
            <person name="Postlethwait J."/>
            <person name="Bobe J."/>
            <person name="Guiguen Y."/>
            <person name="Dirks R."/>
        </authorList>
    </citation>
    <scope>NUCLEOTIDE SEQUENCE</scope>
    <source>
        <strain evidence="6">Tag_6206</strain>
        <tissue evidence="6">Liver</tissue>
    </source>
</reference>
<dbReference type="GO" id="GO:0016020">
    <property type="term" value="C:membrane"/>
    <property type="evidence" value="ECO:0007669"/>
    <property type="project" value="UniProtKB-SubCell"/>
</dbReference>
<sequence>MRSIFSTCLLFTTAVSVFGQSVELNGILGKSVKFPAAVKKGGSLMHSGVTIGDVTNGSFSTLGNEKYRDRLQWDSSTGLLSLSGLKMEDIGEYKVQNTDQNINTVFQLNVYIPVSKPHVSITHNEYPCTIECTAERGTGATLSWYREGEKKPLRLLTCGKCSTPGSASDCGEERYIHL</sequence>
<feature type="signal peptide" evidence="5">
    <location>
        <begin position="1"/>
        <end position="19"/>
    </location>
</feature>
<keyword evidence="7" id="KW-1185">Reference proteome</keyword>
<dbReference type="PANTHER" id="PTHR12080:SF55">
    <property type="entry name" value="LYMPHOCYTE FUNCTION-ASSOCIATED ANTIGEN 3"/>
    <property type="match status" value="1"/>
</dbReference>
<keyword evidence="2 5" id="KW-0732">Signal</keyword>
<keyword evidence="4" id="KW-0325">Glycoprotein</keyword>
<dbReference type="EMBL" id="JAFIRN010000005">
    <property type="protein sequence ID" value="KAG5849610.1"/>
    <property type="molecule type" value="Genomic_DNA"/>
</dbReference>
<dbReference type="SUPFAM" id="SSF48726">
    <property type="entry name" value="Immunoglobulin"/>
    <property type="match status" value="1"/>
</dbReference>
<evidence type="ECO:0008006" key="8">
    <source>
        <dbReference type="Google" id="ProtNLM"/>
    </source>
</evidence>
<evidence type="ECO:0000256" key="5">
    <source>
        <dbReference type="SAM" id="SignalP"/>
    </source>
</evidence>
<accession>A0A9D3MLQ7</accession>
<evidence type="ECO:0000256" key="3">
    <source>
        <dbReference type="ARBA" id="ARBA00023136"/>
    </source>
</evidence>
<name>A0A9D3MLQ7_ANGAN</name>
<keyword evidence="3" id="KW-0472">Membrane</keyword>
<evidence type="ECO:0000256" key="4">
    <source>
        <dbReference type="ARBA" id="ARBA00023180"/>
    </source>
</evidence>
<comment type="subcellular location">
    <subcellularLocation>
        <location evidence="1">Membrane</location>
    </subcellularLocation>
</comment>
<dbReference type="InterPro" id="IPR015631">
    <property type="entry name" value="CD2/SLAM_rcpt"/>
</dbReference>
<dbReference type="PANTHER" id="PTHR12080">
    <property type="entry name" value="SIGNALING LYMPHOCYTIC ACTIVATION MOLECULE"/>
    <property type="match status" value="1"/>
</dbReference>